<sequence length="96" mass="11026">AGRLACTWRDIGRIVAALRRRSSKHEDAAIYREEVGRDVKDAPQYRGMHIRKAFGTKFNLVGTPGNWKSHLPLDASTLKRRGRKESLESDREHLEK</sequence>
<keyword evidence="3" id="KW-1185">Reference proteome</keyword>
<feature type="non-terminal residue" evidence="2">
    <location>
        <position position="1"/>
    </location>
</feature>
<organism evidence="2 3">
    <name type="scientific">Mycetomoellerius zeteki</name>
    <dbReference type="NCBI Taxonomy" id="64791"/>
    <lineage>
        <taxon>Eukaryota</taxon>
        <taxon>Metazoa</taxon>
        <taxon>Ecdysozoa</taxon>
        <taxon>Arthropoda</taxon>
        <taxon>Hexapoda</taxon>
        <taxon>Insecta</taxon>
        <taxon>Pterygota</taxon>
        <taxon>Neoptera</taxon>
        <taxon>Endopterygota</taxon>
        <taxon>Hymenoptera</taxon>
        <taxon>Apocrita</taxon>
        <taxon>Aculeata</taxon>
        <taxon>Formicoidea</taxon>
        <taxon>Formicidae</taxon>
        <taxon>Myrmicinae</taxon>
        <taxon>Mycetomoellerius</taxon>
    </lineage>
</organism>
<reference evidence="2 3" key="1">
    <citation type="submission" date="2015-09" db="EMBL/GenBank/DDBJ databases">
        <title>Trachymyrmex zeteki WGS genome.</title>
        <authorList>
            <person name="Nygaard S."/>
            <person name="Hu H."/>
            <person name="Boomsma J."/>
            <person name="Zhang G."/>
        </authorList>
    </citation>
    <scope>NUCLEOTIDE SEQUENCE [LARGE SCALE GENOMIC DNA]</scope>
    <source>
        <strain evidence="2">Tzet28-1</strain>
        <tissue evidence="2">Whole body</tissue>
    </source>
</reference>
<dbReference type="AlphaFoldDB" id="A0A151XE92"/>
<protein>
    <submittedName>
        <fullName evidence="2">Uncharacterized protein</fullName>
    </submittedName>
</protein>
<name>A0A151XE92_9HYME</name>
<evidence type="ECO:0000313" key="3">
    <source>
        <dbReference type="Proteomes" id="UP000075809"/>
    </source>
</evidence>
<proteinExistence type="predicted"/>
<dbReference type="EMBL" id="KQ982254">
    <property type="protein sequence ID" value="KYQ58568.1"/>
    <property type="molecule type" value="Genomic_DNA"/>
</dbReference>
<dbReference type="Proteomes" id="UP000075809">
    <property type="component" value="Unassembled WGS sequence"/>
</dbReference>
<evidence type="ECO:0000256" key="1">
    <source>
        <dbReference type="SAM" id="MobiDB-lite"/>
    </source>
</evidence>
<accession>A0A151XE92</accession>
<gene>
    <name evidence="2" type="ORF">ALC60_02213</name>
</gene>
<evidence type="ECO:0000313" key="2">
    <source>
        <dbReference type="EMBL" id="KYQ58568.1"/>
    </source>
</evidence>
<feature type="region of interest" description="Disordered" evidence="1">
    <location>
        <begin position="65"/>
        <end position="96"/>
    </location>
</feature>
<feature type="compositionally biased region" description="Basic and acidic residues" evidence="1">
    <location>
        <begin position="84"/>
        <end position="96"/>
    </location>
</feature>